<name>A0A8T3C2R5_DENNO</name>
<protein>
    <submittedName>
        <fullName evidence="1">Uncharacterized protein</fullName>
    </submittedName>
</protein>
<dbReference type="Proteomes" id="UP000829196">
    <property type="component" value="Unassembled WGS sequence"/>
</dbReference>
<dbReference type="AlphaFoldDB" id="A0A8T3C2R5"/>
<gene>
    <name evidence="1" type="ORF">KFK09_003987</name>
</gene>
<dbReference type="EMBL" id="JAGYWB010000004">
    <property type="protein sequence ID" value="KAI0524610.1"/>
    <property type="molecule type" value="Genomic_DNA"/>
</dbReference>
<accession>A0A8T3C2R5</accession>
<organism evidence="1 2">
    <name type="scientific">Dendrobium nobile</name>
    <name type="common">Orchid</name>
    <dbReference type="NCBI Taxonomy" id="94219"/>
    <lineage>
        <taxon>Eukaryota</taxon>
        <taxon>Viridiplantae</taxon>
        <taxon>Streptophyta</taxon>
        <taxon>Embryophyta</taxon>
        <taxon>Tracheophyta</taxon>
        <taxon>Spermatophyta</taxon>
        <taxon>Magnoliopsida</taxon>
        <taxon>Liliopsida</taxon>
        <taxon>Asparagales</taxon>
        <taxon>Orchidaceae</taxon>
        <taxon>Epidendroideae</taxon>
        <taxon>Malaxideae</taxon>
        <taxon>Dendrobiinae</taxon>
        <taxon>Dendrobium</taxon>
    </lineage>
</organism>
<evidence type="ECO:0000313" key="2">
    <source>
        <dbReference type="Proteomes" id="UP000829196"/>
    </source>
</evidence>
<keyword evidence="2" id="KW-1185">Reference proteome</keyword>
<evidence type="ECO:0000313" key="1">
    <source>
        <dbReference type="EMBL" id="KAI0524610.1"/>
    </source>
</evidence>
<proteinExistence type="predicted"/>
<sequence length="102" mass="11649">MLELISRGTCQTGKKRCFRRGNEEKHLHSTINVLIFLLRFLFLLVQLDLVVVARVGDGSLEECSVVDWGIQMVVSTVTARLKEVERNQRWHGDIPKKNEADG</sequence>
<comment type="caution">
    <text evidence="1">The sequence shown here is derived from an EMBL/GenBank/DDBJ whole genome shotgun (WGS) entry which is preliminary data.</text>
</comment>
<reference evidence="1" key="1">
    <citation type="journal article" date="2022" name="Front. Genet.">
        <title>Chromosome-Scale Assembly of the Dendrobium nobile Genome Provides Insights Into the Molecular Mechanism of the Biosynthesis of the Medicinal Active Ingredient of Dendrobium.</title>
        <authorList>
            <person name="Xu Q."/>
            <person name="Niu S.-C."/>
            <person name="Li K.-L."/>
            <person name="Zheng P.-J."/>
            <person name="Zhang X.-J."/>
            <person name="Jia Y."/>
            <person name="Liu Y."/>
            <person name="Niu Y.-X."/>
            <person name="Yu L.-H."/>
            <person name="Chen D.-F."/>
            <person name="Zhang G.-Q."/>
        </authorList>
    </citation>
    <scope>NUCLEOTIDE SEQUENCE</scope>
    <source>
        <tissue evidence="1">Leaf</tissue>
    </source>
</reference>